<evidence type="ECO:0000259" key="1">
    <source>
        <dbReference type="Pfam" id="PF06985"/>
    </source>
</evidence>
<feature type="domain" description="Heterokaryon incompatibility" evidence="1">
    <location>
        <begin position="29"/>
        <end position="119"/>
    </location>
</feature>
<dbReference type="OrthoDB" id="674604at2759"/>
<keyword evidence="3" id="KW-1185">Reference proteome</keyword>
<evidence type="ECO:0000313" key="3">
    <source>
        <dbReference type="Proteomes" id="UP000481861"/>
    </source>
</evidence>
<organism evidence="2 3">
    <name type="scientific">Massariosphaeria phaeospora</name>
    <dbReference type="NCBI Taxonomy" id="100035"/>
    <lineage>
        <taxon>Eukaryota</taxon>
        <taxon>Fungi</taxon>
        <taxon>Dikarya</taxon>
        <taxon>Ascomycota</taxon>
        <taxon>Pezizomycotina</taxon>
        <taxon>Dothideomycetes</taxon>
        <taxon>Pleosporomycetidae</taxon>
        <taxon>Pleosporales</taxon>
        <taxon>Pleosporales incertae sedis</taxon>
        <taxon>Massariosphaeria</taxon>
    </lineage>
</organism>
<dbReference type="AlphaFoldDB" id="A0A7C8I5T0"/>
<evidence type="ECO:0000313" key="2">
    <source>
        <dbReference type="EMBL" id="KAF2868872.1"/>
    </source>
</evidence>
<name>A0A7C8I5T0_9PLEO</name>
<dbReference type="EMBL" id="JAADJZ010000017">
    <property type="protein sequence ID" value="KAF2868872.1"/>
    <property type="molecule type" value="Genomic_DNA"/>
</dbReference>
<sequence>MRLLNFEGGTFDHGRATLVEYHGRDIPRYGILSHTWGEDNAEVTFEDAIKGTGWHKSGYDKIRFCGEKANEQLQYFWVDTCCIDKSNSVELQEAINSMFRWYQNAAVCYVYLSDVASKGREYSYTSWQCSEWFKRGWTLQELLAPKSVEFFSVDRNYLRNRESQAPRIYGWSGIHGEALHGRALASFSVDERLRWAVQRKTTREEDVAYCLLGLFDVQMPVRYGEGREQALLRLQKQISEAQESKGHIKPAVKFISRLIRVGNKPVLGTRWRLSPIERWLYTR</sequence>
<proteinExistence type="predicted"/>
<dbReference type="Pfam" id="PF06985">
    <property type="entry name" value="HET"/>
    <property type="match status" value="1"/>
</dbReference>
<gene>
    <name evidence="2" type="ORF">BDV95DRAFT_499570</name>
</gene>
<protein>
    <submittedName>
        <fullName evidence="2">Heterokaryon incompatibility protein-domain-containing protein</fullName>
    </submittedName>
</protein>
<dbReference type="Proteomes" id="UP000481861">
    <property type="component" value="Unassembled WGS sequence"/>
</dbReference>
<dbReference type="PANTHER" id="PTHR10622:SF11">
    <property type="entry name" value="HET-DOMAIN-CONTAINING PROTEIN"/>
    <property type="match status" value="1"/>
</dbReference>
<accession>A0A7C8I5T0</accession>
<dbReference type="PANTHER" id="PTHR10622">
    <property type="entry name" value="HET DOMAIN-CONTAINING PROTEIN"/>
    <property type="match status" value="1"/>
</dbReference>
<dbReference type="InterPro" id="IPR010730">
    <property type="entry name" value="HET"/>
</dbReference>
<reference evidence="2 3" key="1">
    <citation type="submission" date="2020-01" db="EMBL/GenBank/DDBJ databases">
        <authorList>
            <consortium name="DOE Joint Genome Institute"/>
            <person name="Haridas S."/>
            <person name="Albert R."/>
            <person name="Binder M."/>
            <person name="Bloem J."/>
            <person name="Labutti K."/>
            <person name="Salamov A."/>
            <person name="Andreopoulos B."/>
            <person name="Baker S.E."/>
            <person name="Barry K."/>
            <person name="Bills G."/>
            <person name="Bluhm B.H."/>
            <person name="Cannon C."/>
            <person name="Castanera R."/>
            <person name="Culley D.E."/>
            <person name="Daum C."/>
            <person name="Ezra D."/>
            <person name="Gonzalez J.B."/>
            <person name="Henrissat B."/>
            <person name="Kuo A."/>
            <person name="Liang C."/>
            <person name="Lipzen A."/>
            <person name="Lutzoni F."/>
            <person name="Magnuson J."/>
            <person name="Mondo S."/>
            <person name="Nolan M."/>
            <person name="Ohm R."/>
            <person name="Pangilinan J."/>
            <person name="Park H.-J.H."/>
            <person name="Ramirez L."/>
            <person name="Alfaro M."/>
            <person name="Sun H."/>
            <person name="Tritt A."/>
            <person name="Yoshinaga Y."/>
            <person name="Zwiers L.-H.L."/>
            <person name="Turgeon B.G."/>
            <person name="Goodwin S.B."/>
            <person name="Spatafora J.W."/>
            <person name="Crous P.W."/>
            <person name="Grigoriev I.V."/>
        </authorList>
    </citation>
    <scope>NUCLEOTIDE SEQUENCE [LARGE SCALE GENOMIC DNA]</scope>
    <source>
        <strain evidence="2 3">CBS 611.86</strain>
    </source>
</reference>
<comment type="caution">
    <text evidence="2">The sequence shown here is derived from an EMBL/GenBank/DDBJ whole genome shotgun (WGS) entry which is preliminary data.</text>
</comment>